<dbReference type="InterPro" id="IPR036388">
    <property type="entry name" value="WH-like_DNA-bd_sf"/>
</dbReference>
<dbReference type="PANTHER" id="PTHR48111:SF47">
    <property type="entry name" value="TRANSCRIPTIONAL REGULATORY PROTEIN RSTA"/>
    <property type="match status" value="1"/>
</dbReference>
<dbReference type="Pfam" id="PF00486">
    <property type="entry name" value="Trans_reg_C"/>
    <property type="match status" value="1"/>
</dbReference>
<dbReference type="AlphaFoldDB" id="A0A7U3YM92"/>
<feature type="DNA-binding region" description="OmpR/PhoB-type" evidence="2">
    <location>
        <begin position="131"/>
        <end position="230"/>
    </location>
</feature>
<evidence type="ECO:0000256" key="2">
    <source>
        <dbReference type="PROSITE-ProRule" id="PRU01091"/>
    </source>
</evidence>
<evidence type="ECO:0000259" key="3">
    <source>
        <dbReference type="PROSITE" id="PS51755"/>
    </source>
</evidence>
<dbReference type="SUPFAM" id="SSF52172">
    <property type="entry name" value="CheY-like"/>
    <property type="match status" value="1"/>
</dbReference>
<evidence type="ECO:0000256" key="1">
    <source>
        <dbReference type="ARBA" id="ARBA00023125"/>
    </source>
</evidence>
<dbReference type="GO" id="GO:0005829">
    <property type="term" value="C:cytosol"/>
    <property type="evidence" value="ECO:0007669"/>
    <property type="project" value="TreeGrafter"/>
</dbReference>
<dbReference type="RefSeq" id="WP_015724538.1">
    <property type="nucleotide sequence ID" value="NC_014972.1"/>
</dbReference>
<dbReference type="GO" id="GO:0000156">
    <property type="term" value="F:phosphorelay response regulator activity"/>
    <property type="evidence" value="ECO:0007669"/>
    <property type="project" value="TreeGrafter"/>
</dbReference>
<gene>
    <name evidence="4" type="ordered locus">Despr_1850</name>
</gene>
<dbReference type="Proteomes" id="UP000006365">
    <property type="component" value="Chromosome"/>
</dbReference>
<dbReference type="EMBL" id="CP002364">
    <property type="protein sequence ID" value="ADW17998.1"/>
    <property type="molecule type" value="Genomic_DNA"/>
</dbReference>
<evidence type="ECO:0000313" key="5">
    <source>
        <dbReference type="Proteomes" id="UP000006365"/>
    </source>
</evidence>
<dbReference type="InterPro" id="IPR001867">
    <property type="entry name" value="OmpR/PhoB-type_DNA-bd"/>
</dbReference>
<keyword evidence="1 2" id="KW-0238">DNA-binding</keyword>
<dbReference type="Gene3D" id="6.10.250.690">
    <property type="match status" value="1"/>
</dbReference>
<dbReference type="GO" id="GO:0032993">
    <property type="term" value="C:protein-DNA complex"/>
    <property type="evidence" value="ECO:0007669"/>
    <property type="project" value="TreeGrafter"/>
</dbReference>
<protein>
    <submittedName>
        <fullName evidence="4">Two component transcriptional regulator, winged helix family</fullName>
    </submittedName>
</protein>
<reference evidence="4 5" key="1">
    <citation type="journal article" date="2011" name="Stand. Genomic Sci.">
        <title>Complete genome sequence of Desulfobulbus propionicus type strain (1pr3).</title>
        <authorList>
            <person name="Pagani I."/>
            <person name="Lapidus A."/>
            <person name="Nolan M."/>
            <person name="Lucas S."/>
            <person name="Hammon N."/>
            <person name="Deshpande S."/>
            <person name="Cheng J.F."/>
            <person name="Chertkov O."/>
            <person name="Davenport K."/>
            <person name="Tapia R."/>
            <person name="Han C."/>
            <person name="Goodwin L."/>
            <person name="Pitluck S."/>
            <person name="Liolios K."/>
            <person name="Mavromatis K."/>
            <person name="Ivanova N."/>
            <person name="Mikhailova N."/>
            <person name="Pati A."/>
            <person name="Chen A."/>
            <person name="Palaniappan K."/>
            <person name="Land M."/>
            <person name="Hauser L."/>
            <person name="Chang Y.J."/>
            <person name="Jeffries C.D."/>
            <person name="Detter J.C."/>
            <person name="Brambilla E."/>
            <person name="Kannan K.P."/>
            <person name="Djao O.D."/>
            <person name="Rohde M."/>
            <person name="Pukall R."/>
            <person name="Spring S."/>
            <person name="Goker M."/>
            <person name="Sikorski J."/>
            <person name="Woyke T."/>
            <person name="Bristow J."/>
            <person name="Eisen J.A."/>
            <person name="Markowitz V."/>
            <person name="Hugenholtz P."/>
            <person name="Kyrpides N.C."/>
            <person name="Klenk H.P."/>
        </authorList>
    </citation>
    <scope>NUCLEOTIDE SEQUENCE [LARGE SCALE GENOMIC DNA]</scope>
    <source>
        <strain evidence="5">ATCC 33891 / DSM 2032 / 1pr3</strain>
    </source>
</reference>
<organism evidence="4 5">
    <name type="scientific">Desulfobulbus propionicus (strain ATCC 33891 / DSM 2032 / VKM B-1956 / 1pr3)</name>
    <dbReference type="NCBI Taxonomy" id="577650"/>
    <lineage>
        <taxon>Bacteria</taxon>
        <taxon>Pseudomonadati</taxon>
        <taxon>Thermodesulfobacteriota</taxon>
        <taxon>Desulfobulbia</taxon>
        <taxon>Desulfobulbales</taxon>
        <taxon>Desulfobulbaceae</taxon>
        <taxon>Desulfobulbus</taxon>
    </lineage>
</organism>
<dbReference type="PROSITE" id="PS51755">
    <property type="entry name" value="OMPR_PHOB"/>
    <property type="match status" value="1"/>
</dbReference>
<dbReference type="GO" id="GO:0006355">
    <property type="term" value="P:regulation of DNA-templated transcription"/>
    <property type="evidence" value="ECO:0007669"/>
    <property type="project" value="InterPro"/>
</dbReference>
<dbReference type="KEGG" id="dpr:Despr_1850"/>
<dbReference type="InterPro" id="IPR011006">
    <property type="entry name" value="CheY-like_superfamily"/>
</dbReference>
<evidence type="ECO:0000313" key="4">
    <source>
        <dbReference type="EMBL" id="ADW17998.1"/>
    </source>
</evidence>
<dbReference type="Gene3D" id="1.10.10.10">
    <property type="entry name" value="Winged helix-like DNA-binding domain superfamily/Winged helix DNA-binding domain"/>
    <property type="match status" value="1"/>
</dbReference>
<dbReference type="PANTHER" id="PTHR48111">
    <property type="entry name" value="REGULATOR OF RPOS"/>
    <property type="match status" value="1"/>
</dbReference>
<name>A0A7U3YM92_DESPD</name>
<feature type="domain" description="OmpR/PhoB-type" evidence="3">
    <location>
        <begin position="131"/>
        <end position="230"/>
    </location>
</feature>
<dbReference type="InterPro" id="IPR016032">
    <property type="entry name" value="Sig_transdc_resp-reg_C-effctor"/>
</dbReference>
<dbReference type="SUPFAM" id="SSF46894">
    <property type="entry name" value="C-terminal effector domain of the bipartite response regulators"/>
    <property type="match status" value="1"/>
</dbReference>
<accession>A0A7U3YM92</accession>
<dbReference type="GO" id="GO:0000976">
    <property type="term" value="F:transcription cis-regulatory region binding"/>
    <property type="evidence" value="ECO:0007669"/>
    <property type="project" value="TreeGrafter"/>
</dbReference>
<dbReference type="InterPro" id="IPR039420">
    <property type="entry name" value="WalR-like"/>
</dbReference>
<dbReference type="CDD" id="cd00383">
    <property type="entry name" value="trans_reg_C"/>
    <property type="match status" value="1"/>
</dbReference>
<sequence length="232" mass="26630">MKVNEPRHSIVFVTMNESGARPLIDTLRQEEFAVEVRNGNHEALDGGDLRGAELLVFDRGRFSLEELSTFPRVRSVYTGPLMLLIEQIDDMLQVLLYEQGVDDLLVKPVNHLLMLARIRALFRRNGRRPTPENLLFNGLEINRGLRRASYLGEEIPFTSREFDLLWHLANNACTTLDRDHLYKAVFGIEYNGYDRSIDMYVARIRSKMAPYSNLATVIKTVRGTGYLFAAEH</sequence>
<keyword evidence="5" id="KW-1185">Reference proteome</keyword>
<dbReference type="SMART" id="SM00862">
    <property type="entry name" value="Trans_reg_C"/>
    <property type="match status" value="1"/>
</dbReference>
<proteinExistence type="predicted"/>